<dbReference type="Gene3D" id="3.40.225.10">
    <property type="entry name" value="Class II aldolase/adducin N-terminal domain"/>
    <property type="match status" value="1"/>
</dbReference>
<dbReference type="GO" id="GO:0005829">
    <property type="term" value="C:cytosol"/>
    <property type="evidence" value="ECO:0007669"/>
    <property type="project" value="TreeGrafter"/>
</dbReference>
<keyword evidence="2" id="KW-0456">Lyase</keyword>
<dbReference type="SUPFAM" id="SSF53639">
    <property type="entry name" value="AraD/HMP-PK domain-like"/>
    <property type="match status" value="1"/>
</dbReference>
<sequence>MTDLVDDMLETAQRLAALGLSPGSTGNISCRVGDDIFLSASGTSFATLSRDDVVKIRDGHMTGPKPTKEIGLHLEVYKRNLEATAVIHLHSPAAAAASCLEPWRPYSALPPLTPYVLMRVGNLPLVPYSHPGSEELVEGLRAVEYPYDAVLLANHGLIASGGLKQAEEASIEIEASCRTHLQLVGMKPNYLTDQQCEELTRKNGRPWGAQDYR</sequence>
<evidence type="ECO:0000313" key="4">
    <source>
        <dbReference type="EMBL" id="AZQ77849.1"/>
    </source>
</evidence>
<dbReference type="OrthoDB" id="9786287at2"/>
<dbReference type="KEGG" id="flh:EJ997_11360"/>
<dbReference type="InterPro" id="IPR036409">
    <property type="entry name" value="Aldolase_II/adducin_N_sf"/>
</dbReference>
<evidence type="ECO:0000256" key="1">
    <source>
        <dbReference type="ARBA" id="ARBA00022723"/>
    </source>
</evidence>
<evidence type="ECO:0000256" key="2">
    <source>
        <dbReference type="ARBA" id="ARBA00023239"/>
    </source>
</evidence>
<gene>
    <name evidence="4" type="ORF">EJ997_11360</name>
</gene>
<evidence type="ECO:0000259" key="3">
    <source>
        <dbReference type="SMART" id="SM01007"/>
    </source>
</evidence>
<proteinExistence type="predicted"/>
<name>A0A3S9PZQ6_9ACTO</name>
<dbReference type="EMBL" id="CP034593">
    <property type="protein sequence ID" value="AZQ77849.1"/>
    <property type="molecule type" value="Genomic_DNA"/>
</dbReference>
<keyword evidence="5" id="KW-1185">Reference proteome</keyword>
<evidence type="ECO:0000313" key="5">
    <source>
        <dbReference type="Proteomes" id="UP000280344"/>
    </source>
</evidence>
<dbReference type="AlphaFoldDB" id="A0A3S9PZQ6"/>
<dbReference type="Pfam" id="PF00596">
    <property type="entry name" value="Aldolase_II"/>
    <property type="match status" value="1"/>
</dbReference>
<dbReference type="PANTHER" id="PTHR22789">
    <property type="entry name" value="FUCULOSE PHOSPHATE ALDOLASE"/>
    <property type="match status" value="1"/>
</dbReference>
<dbReference type="InterPro" id="IPR001303">
    <property type="entry name" value="Aldolase_II/adducin_N"/>
</dbReference>
<dbReference type="InterPro" id="IPR050197">
    <property type="entry name" value="Aldolase_class_II_sugar_metab"/>
</dbReference>
<dbReference type="PANTHER" id="PTHR22789:SF0">
    <property type="entry name" value="3-OXO-TETRONATE 4-PHOSPHATE DECARBOXYLASE-RELATED"/>
    <property type="match status" value="1"/>
</dbReference>
<organism evidence="4 5">
    <name type="scientific">Flaviflexus ciconiae</name>
    <dbReference type="NCBI Taxonomy" id="2496867"/>
    <lineage>
        <taxon>Bacteria</taxon>
        <taxon>Bacillati</taxon>
        <taxon>Actinomycetota</taxon>
        <taxon>Actinomycetes</taxon>
        <taxon>Actinomycetales</taxon>
        <taxon>Actinomycetaceae</taxon>
        <taxon>Flaviflexus</taxon>
    </lineage>
</organism>
<dbReference type="GO" id="GO:0016832">
    <property type="term" value="F:aldehyde-lyase activity"/>
    <property type="evidence" value="ECO:0007669"/>
    <property type="project" value="TreeGrafter"/>
</dbReference>
<dbReference type="GO" id="GO:0019323">
    <property type="term" value="P:pentose catabolic process"/>
    <property type="evidence" value="ECO:0007669"/>
    <property type="project" value="TreeGrafter"/>
</dbReference>
<dbReference type="Proteomes" id="UP000280344">
    <property type="component" value="Chromosome"/>
</dbReference>
<protein>
    <submittedName>
        <fullName evidence="4">Aldolase</fullName>
    </submittedName>
</protein>
<dbReference type="SMART" id="SM01007">
    <property type="entry name" value="Aldolase_II"/>
    <property type="match status" value="1"/>
</dbReference>
<keyword evidence="1" id="KW-0479">Metal-binding</keyword>
<reference evidence="4 5" key="1">
    <citation type="submission" date="2018-12" db="EMBL/GenBank/DDBJ databases">
        <title>Complete genome sequence of Flaviflexus sp. H23T48.</title>
        <authorList>
            <person name="Bae J.-W."/>
            <person name="Lee J.-Y."/>
        </authorList>
    </citation>
    <scope>NUCLEOTIDE SEQUENCE [LARGE SCALE GENOMIC DNA]</scope>
    <source>
        <strain evidence="4 5">H23T48</strain>
    </source>
</reference>
<accession>A0A3S9PZQ6</accession>
<dbReference type="GO" id="GO:0046872">
    <property type="term" value="F:metal ion binding"/>
    <property type="evidence" value="ECO:0007669"/>
    <property type="project" value="UniProtKB-KW"/>
</dbReference>
<dbReference type="RefSeq" id="WP_126704652.1">
    <property type="nucleotide sequence ID" value="NZ_CP034593.1"/>
</dbReference>
<feature type="domain" description="Class II aldolase/adducin N-terminal" evidence="3">
    <location>
        <begin position="6"/>
        <end position="181"/>
    </location>
</feature>